<keyword evidence="3" id="KW-1185">Reference proteome</keyword>
<dbReference type="InterPro" id="IPR053137">
    <property type="entry name" value="NLR-like"/>
</dbReference>
<dbReference type="PANTHER" id="PTHR46082">
    <property type="entry name" value="ATP/GTP-BINDING PROTEIN-RELATED"/>
    <property type="match status" value="1"/>
</dbReference>
<protein>
    <recommendedName>
        <fullName evidence="1">Nucleoside phosphorylase domain-containing protein</fullName>
    </recommendedName>
</protein>
<dbReference type="Proteomes" id="UP000050424">
    <property type="component" value="Unassembled WGS sequence"/>
</dbReference>
<dbReference type="AlphaFoldDB" id="A0A0P7BX43"/>
<dbReference type="OrthoDB" id="20872at2759"/>
<dbReference type="Gene3D" id="3.40.50.1580">
    <property type="entry name" value="Nucleoside phosphorylase domain"/>
    <property type="match status" value="1"/>
</dbReference>
<feature type="domain" description="Nucleoside phosphorylase" evidence="1">
    <location>
        <begin position="12"/>
        <end position="126"/>
    </location>
</feature>
<evidence type="ECO:0000313" key="2">
    <source>
        <dbReference type="EMBL" id="KPM45173.1"/>
    </source>
</evidence>
<sequence length="406" mass="44598">MASPPESRDDFEIAIVCALAREYNAVSRVVDQFWDINYGRVAEDPNTYATGRIGAFHVVLVLLSTMGKSSAASATANLRTSYPKLKFALLVGICGGVPGSANGEELLLGDVVIGKTVVQYDLSRRYPDGVQTKDTLDDNLGRSAKNVRNFVQFFETEIAREQLEERAALCLEELQTRTSGRRRNANYQYPGASRDILFKAEYHHKHQSSAQILCEVCDGESDRVCEESRNLSCHELGCDKGQTIERERLKENRDFEAKGQIAKAQAPCVFVGRFGSGDIVLKSGVERDTLARRHGILAFEMEGAGAWDEIPCIIVKGVSDYADSHKNKLWQDFAAATAACVAKALVERYPQTDKPLNKSSEKYRGDQTSESARLGMGSVRFGDISGGNVVTDIHSTGGTQTFNFGN</sequence>
<name>A0A0P7BX43_9HYPO</name>
<evidence type="ECO:0000313" key="3">
    <source>
        <dbReference type="Proteomes" id="UP000050424"/>
    </source>
</evidence>
<dbReference type="EMBL" id="LKCW01000010">
    <property type="protein sequence ID" value="KPM45173.1"/>
    <property type="molecule type" value="Genomic_DNA"/>
</dbReference>
<dbReference type="STRING" id="78410.A0A0P7BX43"/>
<dbReference type="GO" id="GO:0009116">
    <property type="term" value="P:nucleoside metabolic process"/>
    <property type="evidence" value="ECO:0007669"/>
    <property type="project" value="InterPro"/>
</dbReference>
<accession>A0A0P7BX43</accession>
<dbReference type="SUPFAM" id="SSF53167">
    <property type="entry name" value="Purine and uridine phosphorylases"/>
    <property type="match status" value="1"/>
</dbReference>
<gene>
    <name evidence="2" type="ORF">AK830_g1380</name>
</gene>
<comment type="caution">
    <text evidence="2">The sequence shown here is derived from an EMBL/GenBank/DDBJ whole genome shotgun (WGS) entry which is preliminary data.</text>
</comment>
<dbReference type="InterPro" id="IPR000845">
    <property type="entry name" value="Nucleoside_phosphorylase_d"/>
</dbReference>
<dbReference type="PANTHER" id="PTHR46082:SF6">
    <property type="entry name" value="AAA+ ATPASE DOMAIN-CONTAINING PROTEIN-RELATED"/>
    <property type="match status" value="1"/>
</dbReference>
<proteinExistence type="predicted"/>
<evidence type="ECO:0000259" key="1">
    <source>
        <dbReference type="Pfam" id="PF01048"/>
    </source>
</evidence>
<dbReference type="Pfam" id="PF01048">
    <property type="entry name" value="PNP_UDP_1"/>
    <property type="match status" value="1"/>
</dbReference>
<dbReference type="GO" id="GO:0003824">
    <property type="term" value="F:catalytic activity"/>
    <property type="evidence" value="ECO:0007669"/>
    <property type="project" value="InterPro"/>
</dbReference>
<reference evidence="2 3" key="1">
    <citation type="submission" date="2015-09" db="EMBL/GenBank/DDBJ databases">
        <title>Draft genome of a European isolate of the apple canker pathogen Neonectria ditissima.</title>
        <authorList>
            <person name="Gomez-Cortecero A."/>
            <person name="Harrison R.J."/>
            <person name="Armitage A.D."/>
        </authorList>
    </citation>
    <scope>NUCLEOTIDE SEQUENCE [LARGE SCALE GENOMIC DNA]</scope>
    <source>
        <strain evidence="2 3">R09/05</strain>
    </source>
</reference>
<organism evidence="2 3">
    <name type="scientific">Neonectria ditissima</name>
    <dbReference type="NCBI Taxonomy" id="78410"/>
    <lineage>
        <taxon>Eukaryota</taxon>
        <taxon>Fungi</taxon>
        <taxon>Dikarya</taxon>
        <taxon>Ascomycota</taxon>
        <taxon>Pezizomycotina</taxon>
        <taxon>Sordariomycetes</taxon>
        <taxon>Hypocreomycetidae</taxon>
        <taxon>Hypocreales</taxon>
        <taxon>Nectriaceae</taxon>
        <taxon>Neonectria</taxon>
    </lineage>
</organism>
<dbReference type="InterPro" id="IPR035994">
    <property type="entry name" value="Nucleoside_phosphorylase_sf"/>
</dbReference>